<dbReference type="PROSITE" id="PS51732">
    <property type="entry name" value="ASN_GLN_ASE_3"/>
    <property type="match status" value="1"/>
</dbReference>
<dbReference type="SFLD" id="SFLDS00057">
    <property type="entry name" value="Glutaminase/Asparaginase"/>
    <property type="match status" value="1"/>
</dbReference>
<dbReference type="GO" id="GO:0004067">
    <property type="term" value="F:asparaginase activity"/>
    <property type="evidence" value="ECO:0007669"/>
    <property type="project" value="UniProtKB-UniRule"/>
</dbReference>
<dbReference type="SMART" id="SM00870">
    <property type="entry name" value="Asparaginase"/>
    <property type="match status" value="1"/>
</dbReference>
<dbReference type="Gene3D" id="3.40.50.40">
    <property type="match status" value="1"/>
</dbReference>
<protein>
    <submittedName>
        <fullName evidence="7">L-asparaginase</fullName>
    </submittedName>
</protein>
<evidence type="ECO:0000256" key="2">
    <source>
        <dbReference type="ARBA" id="ARBA00022801"/>
    </source>
</evidence>
<reference evidence="7 8" key="1">
    <citation type="submission" date="2016-10" db="EMBL/GenBank/DDBJ databases">
        <authorList>
            <person name="de Groot N.N."/>
        </authorList>
    </citation>
    <scope>NUCLEOTIDE SEQUENCE [LARGE SCALE GENOMIC DNA]</scope>
    <source>
        <strain evidence="7 8">LMG 27941</strain>
    </source>
</reference>
<feature type="binding site" evidence="4">
    <location>
        <position position="58"/>
    </location>
    <ligand>
        <name>substrate</name>
    </ligand>
</feature>
<feature type="domain" description="Asparaginase/glutaminase C-terminal" evidence="6">
    <location>
        <begin position="209"/>
        <end position="318"/>
    </location>
</feature>
<evidence type="ECO:0000313" key="8">
    <source>
        <dbReference type="Proteomes" id="UP000199221"/>
    </source>
</evidence>
<dbReference type="PRINTS" id="PR00139">
    <property type="entry name" value="ASNGLNASE"/>
</dbReference>
<dbReference type="InterPro" id="IPR027474">
    <property type="entry name" value="L-asparaginase_N"/>
</dbReference>
<evidence type="ECO:0000256" key="3">
    <source>
        <dbReference type="PIRSR" id="PIRSR001220-1"/>
    </source>
</evidence>
<dbReference type="AlphaFoldDB" id="A0A1H9P1K5"/>
<comment type="similarity">
    <text evidence="1">Belongs to the asparaginase 1 family.</text>
</comment>
<dbReference type="SUPFAM" id="SSF53774">
    <property type="entry name" value="Glutaminase/Asparaginase"/>
    <property type="match status" value="1"/>
</dbReference>
<evidence type="ECO:0000259" key="5">
    <source>
        <dbReference type="Pfam" id="PF00710"/>
    </source>
</evidence>
<evidence type="ECO:0000313" key="7">
    <source>
        <dbReference type="EMBL" id="SER42174.1"/>
    </source>
</evidence>
<name>A0A1H9P1K5_9PSED</name>
<feature type="binding site" evidence="4">
    <location>
        <begin position="90"/>
        <end position="91"/>
    </location>
    <ligand>
        <name>substrate</name>
    </ligand>
</feature>
<keyword evidence="2" id="KW-0378">Hydrolase</keyword>
<dbReference type="InterPro" id="IPR040919">
    <property type="entry name" value="Asparaginase_C"/>
</dbReference>
<dbReference type="Pfam" id="PF00710">
    <property type="entry name" value="Asparaginase"/>
    <property type="match status" value="1"/>
</dbReference>
<dbReference type="InterPro" id="IPR027473">
    <property type="entry name" value="L-asparaginase_C"/>
</dbReference>
<sequence length="325" mass="33808">MTAPRVSIGSLGGTVSMQSAAPGQGVTPRLDCAALLSTLPQLQTLAQISTATLCLVPSASLAFTDMLDALAWANAQVQAGAQAVVLTQGTDTLEETAYFLDLLWPHDTPLIMTGAMRSACQPGADGPANLLAAVQVAIADGSRGRGVLVVINDQIHLAARVRKTASLAMAAFESPGAGAIGEVEEGCPIYRQAAAPRWVLPLPTQVDHQVVLLEACLDADTRLLRAFGAMGYSGLVVAGFGAGHVSEAWAEALKDVADSMPVIIATRTGSGSTARGTYGFVGGEIDLQARGLHMAGWLCPRKCRLLLWLLAGSGRQAELAQWLQQ</sequence>
<dbReference type="Pfam" id="PF17763">
    <property type="entry name" value="Asparaginase_C"/>
    <property type="match status" value="1"/>
</dbReference>
<feature type="domain" description="L-asparaginase N-terminal" evidence="5">
    <location>
        <begin position="5"/>
        <end position="187"/>
    </location>
</feature>
<dbReference type="PIRSF" id="PIRSF500176">
    <property type="entry name" value="L_ASNase"/>
    <property type="match status" value="1"/>
</dbReference>
<dbReference type="InterPro" id="IPR006034">
    <property type="entry name" value="Asparaginase/glutaminase-like"/>
</dbReference>
<organism evidence="7 8">
    <name type="scientific">Pseudomonas soli</name>
    <dbReference type="NCBI Taxonomy" id="1306993"/>
    <lineage>
        <taxon>Bacteria</taxon>
        <taxon>Pseudomonadati</taxon>
        <taxon>Pseudomonadota</taxon>
        <taxon>Gammaproteobacteria</taxon>
        <taxon>Pseudomonadales</taxon>
        <taxon>Pseudomonadaceae</taxon>
        <taxon>Pseudomonas</taxon>
    </lineage>
</organism>
<dbReference type="Proteomes" id="UP000199221">
    <property type="component" value="Unassembled WGS sequence"/>
</dbReference>
<dbReference type="InterPro" id="IPR004550">
    <property type="entry name" value="AsnASE_II"/>
</dbReference>
<dbReference type="PIRSF" id="PIRSF001220">
    <property type="entry name" value="L-ASNase_gatD"/>
    <property type="match status" value="1"/>
</dbReference>
<evidence type="ECO:0000256" key="4">
    <source>
        <dbReference type="PIRSR" id="PIRSR001220-2"/>
    </source>
</evidence>
<dbReference type="RefSeq" id="WP_094011786.1">
    <property type="nucleotide sequence ID" value="NZ_CP128543.1"/>
</dbReference>
<dbReference type="EMBL" id="FOEQ01000008">
    <property type="protein sequence ID" value="SER42174.1"/>
    <property type="molecule type" value="Genomic_DNA"/>
</dbReference>
<dbReference type="PANTHER" id="PTHR11707">
    <property type="entry name" value="L-ASPARAGINASE"/>
    <property type="match status" value="1"/>
</dbReference>
<evidence type="ECO:0000259" key="6">
    <source>
        <dbReference type="Pfam" id="PF17763"/>
    </source>
</evidence>
<evidence type="ECO:0000256" key="1">
    <source>
        <dbReference type="ARBA" id="ARBA00010518"/>
    </source>
</evidence>
<dbReference type="InterPro" id="IPR037152">
    <property type="entry name" value="L-asparaginase_N_sf"/>
</dbReference>
<feature type="active site" description="O-isoaspartyl threonine intermediate" evidence="3">
    <location>
        <position position="14"/>
    </location>
</feature>
<proteinExistence type="inferred from homology"/>
<dbReference type="GO" id="GO:0006528">
    <property type="term" value="P:asparagine metabolic process"/>
    <property type="evidence" value="ECO:0007669"/>
    <property type="project" value="InterPro"/>
</dbReference>
<dbReference type="GeneID" id="93679317"/>
<gene>
    <name evidence="7" type="ORF">SAMN05216230_1086</name>
</gene>
<dbReference type="Gene3D" id="3.40.50.1170">
    <property type="entry name" value="L-asparaginase, N-terminal domain"/>
    <property type="match status" value="1"/>
</dbReference>
<dbReference type="InterPro" id="IPR036152">
    <property type="entry name" value="Asp/glu_Ase-like_sf"/>
</dbReference>
<accession>A0A1H9P1K5</accession>
<dbReference type="PANTHER" id="PTHR11707:SF28">
    <property type="entry name" value="60 KDA LYSOPHOSPHOLIPASE"/>
    <property type="match status" value="1"/>
</dbReference>
<dbReference type="CDD" id="cd08964">
    <property type="entry name" value="L-asparaginase_II"/>
    <property type="match status" value="1"/>
</dbReference>